<keyword evidence="8" id="KW-1185">Reference proteome</keyword>
<organism evidence="7 8">
    <name type="scientific">Paraphoma chrysanthemicola</name>
    <dbReference type="NCBI Taxonomy" id="798071"/>
    <lineage>
        <taxon>Eukaryota</taxon>
        <taxon>Fungi</taxon>
        <taxon>Dikarya</taxon>
        <taxon>Ascomycota</taxon>
        <taxon>Pezizomycotina</taxon>
        <taxon>Dothideomycetes</taxon>
        <taxon>Pleosporomycetidae</taxon>
        <taxon>Pleosporales</taxon>
        <taxon>Pleosporineae</taxon>
        <taxon>Phaeosphaeriaceae</taxon>
        <taxon>Paraphoma</taxon>
    </lineage>
</organism>
<dbReference type="GO" id="GO:0005634">
    <property type="term" value="C:nucleus"/>
    <property type="evidence" value="ECO:0007669"/>
    <property type="project" value="TreeGrafter"/>
</dbReference>
<accession>A0A8K0QZX3</accession>
<proteinExistence type="predicted"/>
<reference evidence="7" key="1">
    <citation type="journal article" date="2021" name="Nat. Commun.">
        <title>Genetic determinants of endophytism in the Arabidopsis root mycobiome.</title>
        <authorList>
            <person name="Mesny F."/>
            <person name="Miyauchi S."/>
            <person name="Thiergart T."/>
            <person name="Pickel B."/>
            <person name="Atanasova L."/>
            <person name="Karlsson M."/>
            <person name="Huettel B."/>
            <person name="Barry K.W."/>
            <person name="Haridas S."/>
            <person name="Chen C."/>
            <person name="Bauer D."/>
            <person name="Andreopoulos W."/>
            <person name="Pangilinan J."/>
            <person name="LaButti K."/>
            <person name="Riley R."/>
            <person name="Lipzen A."/>
            <person name="Clum A."/>
            <person name="Drula E."/>
            <person name="Henrissat B."/>
            <person name="Kohler A."/>
            <person name="Grigoriev I.V."/>
            <person name="Martin F.M."/>
            <person name="Hacquard S."/>
        </authorList>
    </citation>
    <scope>NUCLEOTIDE SEQUENCE</scope>
    <source>
        <strain evidence="7">MPI-SDFR-AT-0120</strain>
    </source>
</reference>
<evidence type="ECO:0000256" key="2">
    <source>
        <dbReference type="ARBA" id="ARBA00022741"/>
    </source>
</evidence>
<dbReference type="GO" id="GO:0004672">
    <property type="term" value="F:protein kinase activity"/>
    <property type="evidence" value="ECO:0007669"/>
    <property type="project" value="InterPro"/>
</dbReference>
<dbReference type="Gene3D" id="1.10.510.10">
    <property type="entry name" value="Transferase(Phosphotransferase) domain 1"/>
    <property type="match status" value="1"/>
</dbReference>
<dbReference type="InterPro" id="IPR050339">
    <property type="entry name" value="CC_SR_Kinase"/>
</dbReference>
<evidence type="ECO:0000313" key="7">
    <source>
        <dbReference type="EMBL" id="KAH7079482.1"/>
    </source>
</evidence>
<evidence type="ECO:0000256" key="5">
    <source>
        <dbReference type="SAM" id="MobiDB-lite"/>
    </source>
</evidence>
<keyword evidence="1" id="KW-0808">Transferase</keyword>
<dbReference type="CDD" id="cd00180">
    <property type="entry name" value="PKc"/>
    <property type="match status" value="1"/>
</dbReference>
<evidence type="ECO:0000256" key="3">
    <source>
        <dbReference type="ARBA" id="ARBA00022777"/>
    </source>
</evidence>
<dbReference type="GO" id="GO:0005524">
    <property type="term" value="F:ATP binding"/>
    <property type="evidence" value="ECO:0007669"/>
    <property type="project" value="UniProtKB-KW"/>
</dbReference>
<keyword evidence="3 7" id="KW-0418">Kinase</keyword>
<dbReference type="SUPFAM" id="SSF56112">
    <property type="entry name" value="Protein kinase-like (PK-like)"/>
    <property type="match status" value="1"/>
</dbReference>
<sequence length="365" mass="41567">MTSDSDASQALSAWNLRFGDRQIKLGRDDPEPFKARRRLGGGGIGIVHETRLDDIPLALKRSYARRLTDQQLNEIKILGRISEERHHHIVELVGSYIHRQRSGYELGLLIWPVAHCDLAAFLQDLDTLQTYLDDGLSNFDEADLSSTLASMRILLNMEPQPLSLGNIGLVIANAQYRTMESMGCIAAAVAYLHSKKIRHKDLKPSQILLSPHGLWLTDFGWSRDMSEYTHSGTSDGDSMTKRYESPERARKETCRESEDIFALGCIFAEMSQYWILYWLCPPPLSCPWSQKGWSFQENLEAVHEFFEYKVNPCLKDLHGPLVTRMIKEMLVSEPKRRPSMDDVIETLSECGVFRQCCSARFAGPR</sequence>
<dbReference type="Gene3D" id="3.30.200.20">
    <property type="entry name" value="Phosphorylase Kinase, domain 1"/>
    <property type="match status" value="1"/>
</dbReference>
<evidence type="ECO:0000259" key="6">
    <source>
        <dbReference type="PROSITE" id="PS50011"/>
    </source>
</evidence>
<feature type="compositionally biased region" description="Basic and acidic residues" evidence="5">
    <location>
        <begin position="238"/>
        <end position="250"/>
    </location>
</feature>
<dbReference type="PROSITE" id="PS50011">
    <property type="entry name" value="PROTEIN_KINASE_DOM"/>
    <property type="match status" value="1"/>
</dbReference>
<dbReference type="Proteomes" id="UP000813461">
    <property type="component" value="Unassembled WGS sequence"/>
</dbReference>
<dbReference type="PANTHER" id="PTHR11042">
    <property type="entry name" value="EUKARYOTIC TRANSLATION INITIATION FACTOR 2-ALPHA KINASE EIF2-ALPHA KINASE -RELATED"/>
    <property type="match status" value="1"/>
</dbReference>
<dbReference type="AlphaFoldDB" id="A0A8K0QZX3"/>
<feature type="region of interest" description="Disordered" evidence="5">
    <location>
        <begin position="229"/>
        <end position="250"/>
    </location>
</feature>
<evidence type="ECO:0000313" key="8">
    <source>
        <dbReference type="Proteomes" id="UP000813461"/>
    </source>
</evidence>
<evidence type="ECO:0000256" key="4">
    <source>
        <dbReference type="ARBA" id="ARBA00022840"/>
    </source>
</evidence>
<evidence type="ECO:0000256" key="1">
    <source>
        <dbReference type="ARBA" id="ARBA00022679"/>
    </source>
</evidence>
<gene>
    <name evidence="7" type="ORF">FB567DRAFT_123169</name>
</gene>
<dbReference type="InterPro" id="IPR000719">
    <property type="entry name" value="Prot_kinase_dom"/>
</dbReference>
<dbReference type="GO" id="GO:0005737">
    <property type="term" value="C:cytoplasm"/>
    <property type="evidence" value="ECO:0007669"/>
    <property type="project" value="TreeGrafter"/>
</dbReference>
<name>A0A8K0QZX3_9PLEO</name>
<comment type="caution">
    <text evidence="7">The sequence shown here is derived from an EMBL/GenBank/DDBJ whole genome shotgun (WGS) entry which is preliminary data.</text>
</comment>
<dbReference type="EMBL" id="JAGMVJ010000016">
    <property type="protein sequence ID" value="KAH7079482.1"/>
    <property type="molecule type" value="Genomic_DNA"/>
</dbReference>
<dbReference type="InterPro" id="IPR011009">
    <property type="entry name" value="Kinase-like_dom_sf"/>
</dbReference>
<keyword evidence="4" id="KW-0067">ATP-binding</keyword>
<dbReference type="OrthoDB" id="4062651at2759"/>
<dbReference type="Pfam" id="PF00069">
    <property type="entry name" value="Pkinase"/>
    <property type="match status" value="1"/>
</dbReference>
<feature type="domain" description="Protein kinase" evidence="6">
    <location>
        <begin position="33"/>
        <end position="353"/>
    </location>
</feature>
<keyword evidence="2" id="KW-0547">Nucleotide-binding</keyword>
<protein>
    <submittedName>
        <fullName evidence="7">Kinase-like domain-containing protein</fullName>
    </submittedName>
</protein>